<evidence type="ECO:0000313" key="4">
    <source>
        <dbReference type="EMBL" id="ETO85457.1"/>
    </source>
</evidence>
<evidence type="ECO:0000256" key="1">
    <source>
        <dbReference type="SAM" id="MobiDB-lite"/>
    </source>
</evidence>
<keyword evidence="2" id="KW-0812">Transmembrane</keyword>
<evidence type="ECO:0000256" key="2">
    <source>
        <dbReference type="SAM" id="Phobius"/>
    </source>
</evidence>
<dbReference type="EMBL" id="ANJA01000169">
    <property type="protein sequence ID" value="ETO85457.1"/>
    <property type="molecule type" value="Genomic_DNA"/>
</dbReference>
<dbReference type="AlphaFoldDB" id="A0A081B2U6"/>
<reference evidence="4 5" key="1">
    <citation type="submission" date="2013-11" db="EMBL/GenBank/DDBJ databases">
        <title>The Genome Sequence of Phytophthora parasitica P1976.</title>
        <authorList>
            <consortium name="The Broad Institute Genomics Platform"/>
            <person name="Russ C."/>
            <person name="Tyler B."/>
            <person name="Panabieres F."/>
            <person name="Shan W."/>
            <person name="Tripathy S."/>
            <person name="Grunwald N."/>
            <person name="Machado M."/>
            <person name="Johnson C.S."/>
            <person name="Walker B."/>
            <person name="Young S."/>
            <person name="Zeng Q."/>
            <person name="Gargeya S."/>
            <person name="Fitzgerald M."/>
            <person name="Haas B."/>
            <person name="Abouelleil A."/>
            <person name="Allen A.W."/>
            <person name="Alvarado L."/>
            <person name="Arachchi H.M."/>
            <person name="Berlin A.M."/>
            <person name="Chapman S.B."/>
            <person name="Gainer-Dewar J."/>
            <person name="Goldberg J."/>
            <person name="Griggs A."/>
            <person name="Gujja S."/>
            <person name="Hansen M."/>
            <person name="Howarth C."/>
            <person name="Imamovic A."/>
            <person name="Ireland A."/>
            <person name="Larimer J."/>
            <person name="McCowan C."/>
            <person name="Murphy C."/>
            <person name="Pearson M."/>
            <person name="Poon T.W."/>
            <person name="Priest M."/>
            <person name="Roberts A."/>
            <person name="Saif S."/>
            <person name="Shea T."/>
            <person name="Sisk P."/>
            <person name="Sykes S."/>
            <person name="Wortman J."/>
            <person name="Nusbaum C."/>
            <person name="Birren B."/>
        </authorList>
    </citation>
    <scope>NUCLEOTIDE SEQUENCE [LARGE SCALE GENOMIC DNA]</scope>
    <source>
        <strain evidence="4 5">P1976</strain>
    </source>
</reference>
<keyword evidence="2" id="KW-1133">Transmembrane helix</keyword>
<feature type="transmembrane region" description="Helical" evidence="2">
    <location>
        <begin position="457"/>
        <end position="478"/>
    </location>
</feature>
<evidence type="ECO:0000313" key="5">
    <source>
        <dbReference type="Proteomes" id="UP000028582"/>
    </source>
</evidence>
<name>A0A081B2U6_PHYNI</name>
<feature type="transmembrane region" description="Helical" evidence="2">
    <location>
        <begin position="499"/>
        <end position="522"/>
    </location>
</feature>
<dbReference type="PANTHER" id="PTHR31414">
    <property type="entry name" value="TRANSMEMBRANE PROTEIN DDB_G0292058"/>
    <property type="match status" value="1"/>
</dbReference>
<proteinExistence type="predicted"/>
<dbReference type="InterPro" id="IPR040283">
    <property type="entry name" value="DDB_G0292058-like"/>
</dbReference>
<feature type="transmembrane region" description="Helical" evidence="2">
    <location>
        <begin position="206"/>
        <end position="228"/>
    </location>
</feature>
<dbReference type="OrthoDB" id="103272at2759"/>
<dbReference type="GO" id="GO:0016020">
    <property type="term" value="C:membrane"/>
    <property type="evidence" value="ECO:0007669"/>
    <property type="project" value="TreeGrafter"/>
</dbReference>
<accession>A0A081B2U6</accession>
<feature type="region of interest" description="Disordered" evidence="1">
    <location>
        <begin position="850"/>
        <end position="869"/>
    </location>
</feature>
<protein>
    <submittedName>
        <fullName evidence="4">Uncharacterized protein</fullName>
    </submittedName>
</protein>
<sequence>MRYREGLVLLLGSTMGWSPVLGTTTTWPTTCSAEADQVWQATCPMRTAKNTNYVSPTGMTSAQINADENNAAVAYKTARQSALKLSAVAGNTAMSGMRKKSDNWYKQSLASFSTYICVKSSSEAELERCVDPSSSDAVRDINGKCVVMLDVDSCNSKGKCERRSNCKWDDVVPGGSEARRQLFTDADVTAATKWMSTGYPSSLAPFVAPGTVMGVLTALGCIGFVVLRCVFNRCGGREPNEKGYTRCDIIIPTLTFLVCSLAVFICMVVTAALNTNISDGVEDVLYSLKATLENANIFVSNLLIPLNNATIELTVASKAVNTQLKNSDWIVTDGATLRKMIADFGSIYYNHGAFPTLTCDPETSETFCLACPDRVCGSPVTFFVNNTAAAISASSDVVGDTVSLLQSSFVTNGSALNTTLRTAVRDMTALGATTNSSMDIVDVLTTTFNDLSFSRSALVVCVFLFGMIASIVGIIAIVKNACTTKATKWVHLLHVSWSLGVLVCVLSFVLSASLLAVGAVWYDSCEYMKLLHQDMSPYASTQMASMANACFNGSNILKPLGLDTPLSFSCNVEDEYKVLQGADTTSLPTIVSTYGEIVSNFDLTDFSFNSTKARSLVSKLSTAAEAAKKKPAVKFTQENVLTPWLAYNEVATSYGCTNKTNDELPVCYMTGLCESDTTAKTTLQASCQLAFYEAYEYLLAFDKASTMLDEMREVLLGDTGKTFPDQWNYTVSINEFATNYFTKITALQSSPLSKMLGDDGAVRNLLTAVEQARCSGDCAWTNLSFDAINEALCNNVLGTTLAISLCALFLSLFLLPLIISAIILQKRLRGVAKGTYDQLEARLQELERRAKQQKAESEGLAGGDGAKPAAGGLSALGGLFKGKKVQQPTSP</sequence>
<gene>
    <name evidence="4" type="ORF">F444_00822</name>
</gene>
<evidence type="ECO:0000256" key="3">
    <source>
        <dbReference type="SAM" id="SignalP"/>
    </source>
</evidence>
<dbReference type="Proteomes" id="UP000028582">
    <property type="component" value="Unassembled WGS sequence"/>
</dbReference>
<keyword evidence="3" id="KW-0732">Signal</keyword>
<comment type="caution">
    <text evidence="4">The sequence shown here is derived from an EMBL/GenBank/DDBJ whole genome shotgun (WGS) entry which is preliminary data.</text>
</comment>
<feature type="chain" id="PRO_5001754868" evidence="3">
    <location>
        <begin position="23"/>
        <end position="891"/>
    </location>
</feature>
<keyword evidence="2" id="KW-0472">Membrane</keyword>
<feature type="transmembrane region" description="Helical" evidence="2">
    <location>
        <begin position="801"/>
        <end position="824"/>
    </location>
</feature>
<feature type="transmembrane region" description="Helical" evidence="2">
    <location>
        <begin position="249"/>
        <end position="273"/>
    </location>
</feature>
<organism evidence="4 5">
    <name type="scientific">Phytophthora nicotianae P1976</name>
    <dbReference type="NCBI Taxonomy" id="1317066"/>
    <lineage>
        <taxon>Eukaryota</taxon>
        <taxon>Sar</taxon>
        <taxon>Stramenopiles</taxon>
        <taxon>Oomycota</taxon>
        <taxon>Peronosporomycetes</taxon>
        <taxon>Peronosporales</taxon>
        <taxon>Peronosporaceae</taxon>
        <taxon>Phytophthora</taxon>
    </lineage>
</organism>
<feature type="signal peptide" evidence="3">
    <location>
        <begin position="1"/>
        <end position="22"/>
    </location>
</feature>
<dbReference type="PANTHER" id="PTHR31414:SF18">
    <property type="entry name" value="TRANSMEMBRANE PROTEIN-RELATED"/>
    <property type="match status" value="1"/>
</dbReference>